<dbReference type="InterPro" id="IPR006776">
    <property type="entry name" value="SsgB"/>
</dbReference>
<dbReference type="AlphaFoldDB" id="A0A7W7WLC6"/>
<keyword evidence="9" id="KW-1185">Reference proteome</keyword>
<keyword evidence="3" id="KW-0132">Cell division</keyword>
<accession>A0A7W7WLC6</accession>
<sequence>MHEVIAHGVPAALVALGAPEVEACLEYRVDDPYAVSMAFGAGCALGGSSVAWVFARKLLVDGVTTSAGLGDVRVRPYDPEQTVIEFWVDGACAVLLLRTEDIRAFLSATYRAVPLGSEWRRISWDEVLARLTEGQH</sequence>
<keyword evidence="6" id="KW-0131">Cell cycle</keyword>
<dbReference type="GO" id="GO:0030435">
    <property type="term" value="P:sporulation resulting in formation of a cellular spore"/>
    <property type="evidence" value="ECO:0007669"/>
    <property type="project" value="UniProtKB-KW"/>
</dbReference>
<evidence type="ECO:0000256" key="6">
    <source>
        <dbReference type="ARBA" id="ARBA00023306"/>
    </source>
</evidence>
<keyword evidence="5" id="KW-0717">Septation</keyword>
<keyword evidence="4" id="KW-0749">Sporulation</keyword>
<reference evidence="8 9" key="1">
    <citation type="submission" date="2020-08" db="EMBL/GenBank/DDBJ databases">
        <title>Sequencing the genomes of 1000 actinobacteria strains.</title>
        <authorList>
            <person name="Klenk H.-P."/>
        </authorList>
    </citation>
    <scope>NUCLEOTIDE SEQUENCE [LARGE SCALE GENOMIC DNA]</scope>
    <source>
        <strain evidence="8 9">DSM 44786</strain>
    </source>
</reference>
<name>A0A7W7WLC6_9ACTN</name>
<dbReference type="RefSeq" id="WP_184922877.1">
    <property type="nucleotide sequence ID" value="NZ_JACHJR010000001.1"/>
</dbReference>
<evidence type="ECO:0000256" key="3">
    <source>
        <dbReference type="ARBA" id="ARBA00022618"/>
    </source>
</evidence>
<comment type="subcellular location">
    <subcellularLocation>
        <location evidence="1">Cell septum</location>
    </subcellularLocation>
</comment>
<dbReference type="GO" id="GO:0000917">
    <property type="term" value="P:division septum assembly"/>
    <property type="evidence" value="ECO:0007669"/>
    <property type="project" value="UniProtKB-KW"/>
</dbReference>
<feature type="transmembrane region" description="Helical" evidence="7">
    <location>
        <begin position="33"/>
        <end position="55"/>
    </location>
</feature>
<dbReference type="InterPro" id="IPR038658">
    <property type="entry name" value="SsgB_sf"/>
</dbReference>
<evidence type="ECO:0000313" key="9">
    <source>
        <dbReference type="Proteomes" id="UP000573327"/>
    </source>
</evidence>
<gene>
    <name evidence="8" type="ORF">F4556_006668</name>
</gene>
<dbReference type="Proteomes" id="UP000573327">
    <property type="component" value="Unassembled WGS sequence"/>
</dbReference>
<evidence type="ECO:0000256" key="1">
    <source>
        <dbReference type="ARBA" id="ARBA00004431"/>
    </source>
</evidence>
<proteinExistence type="inferred from homology"/>
<keyword evidence="7" id="KW-0812">Transmembrane</keyword>
<evidence type="ECO:0000256" key="5">
    <source>
        <dbReference type="ARBA" id="ARBA00023210"/>
    </source>
</evidence>
<comment type="caution">
    <text evidence="8">The sequence shown here is derived from an EMBL/GenBank/DDBJ whole genome shotgun (WGS) entry which is preliminary data.</text>
</comment>
<evidence type="ECO:0008006" key="10">
    <source>
        <dbReference type="Google" id="ProtNLM"/>
    </source>
</evidence>
<dbReference type="GO" id="GO:0030428">
    <property type="term" value="C:cell septum"/>
    <property type="evidence" value="ECO:0007669"/>
    <property type="project" value="UniProtKB-SubCell"/>
</dbReference>
<evidence type="ECO:0000256" key="7">
    <source>
        <dbReference type="SAM" id="Phobius"/>
    </source>
</evidence>
<evidence type="ECO:0000256" key="4">
    <source>
        <dbReference type="ARBA" id="ARBA00022969"/>
    </source>
</evidence>
<dbReference type="EMBL" id="JACHJR010000001">
    <property type="protein sequence ID" value="MBB4951133.1"/>
    <property type="molecule type" value="Genomic_DNA"/>
</dbReference>
<organism evidence="8 9">
    <name type="scientific">Kitasatospora gansuensis</name>
    <dbReference type="NCBI Taxonomy" id="258050"/>
    <lineage>
        <taxon>Bacteria</taxon>
        <taxon>Bacillati</taxon>
        <taxon>Actinomycetota</taxon>
        <taxon>Actinomycetes</taxon>
        <taxon>Kitasatosporales</taxon>
        <taxon>Streptomycetaceae</taxon>
        <taxon>Kitasatospora</taxon>
    </lineage>
</organism>
<keyword evidence="7" id="KW-0472">Membrane</keyword>
<evidence type="ECO:0000256" key="2">
    <source>
        <dbReference type="ARBA" id="ARBA00009323"/>
    </source>
</evidence>
<dbReference type="Gene3D" id="2.30.31.20">
    <property type="entry name" value="Sporulation-specific cell division protein SsgB"/>
    <property type="match status" value="1"/>
</dbReference>
<protein>
    <recommendedName>
        <fullName evidence="10">Sporulation and cell division protein SsgA</fullName>
    </recommendedName>
</protein>
<comment type="similarity">
    <text evidence="2">Belongs to the SsgA family.</text>
</comment>
<evidence type="ECO:0000313" key="8">
    <source>
        <dbReference type="EMBL" id="MBB4951133.1"/>
    </source>
</evidence>
<dbReference type="Pfam" id="PF04686">
    <property type="entry name" value="SsgA"/>
    <property type="match status" value="1"/>
</dbReference>
<keyword evidence="7" id="KW-1133">Transmembrane helix</keyword>